<dbReference type="GeneID" id="110736604"/>
<dbReference type="PANTHER" id="PTHR46309">
    <property type="entry name" value="PHD FINGER PROTEIN 12"/>
    <property type="match status" value="1"/>
</dbReference>
<feature type="compositionally biased region" description="Basic and acidic residues" evidence="5">
    <location>
        <begin position="503"/>
        <end position="516"/>
    </location>
</feature>
<dbReference type="SMR" id="A0A803KN95"/>
<dbReference type="CDD" id="cd20405">
    <property type="entry name" value="Tudor_Agenet_AtDUF_rpt1_3"/>
    <property type="match status" value="1"/>
</dbReference>
<gene>
    <name evidence="8" type="primary">LOC110736604</name>
</gene>
<dbReference type="PROSITE" id="PS50016">
    <property type="entry name" value="ZF_PHD_2"/>
    <property type="match status" value="1"/>
</dbReference>
<organism evidence="8 9">
    <name type="scientific">Chenopodium quinoa</name>
    <name type="common">Quinoa</name>
    <dbReference type="NCBI Taxonomy" id="63459"/>
    <lineage>
        <taxon>Eukaryota</taxon>
        <taxon>Viridiplantae</taxon>
        <taxon>Streptophyta</taxon>
        <taxon>Embryophyta</taxon>
        <taxon>Tracheophyta</taxon>
        <taxon>Spermatophyta</taxon>
        <taxon>Magnoliopsida</taxon>
        <taxon>eudicotyledons</taxon>
        <taxon>Gunneridae</taxon>
        <taxon>Pentapetalae</taxon>
        <taxon>Caryophyllales</taxon>
        <taxon>Chenopodiaceae</taxon>
        <taxon>Chenopodioideae</taxon>
        <taxon>Atripliceae</taxon>
        <taxon>Chenopodium</taxon>
    </lineage>
</organism>
<dbReference type="Gene3D" id="3.40.630.30">
    <property type="match status" value="1"/>
</dbReference>
<dbReference type="GO" id="GO:0008270">
    <property type="term" value="F:zinc ion binding"/>
    <property type="evidence" value="ECO:0007669"/>
    <property type="project" value="UniProtKB-KW"/>
</dbReference>
<dbReference type="OMA" id="HIYTRRC"/>
<dbReference type="Pfam" id="PF05641">
    <property type="entry name" value="Agenet"/>
    <property type="match status" value="1"/>
</dbReference>
<evidence type="ECO:0000259" key="7">
    <source>
        <dbReference type="PROSITE" id="PS51186"/>
    </source>
</evidence>
<dbReference type="GO" id="GO:0006357">
    <property type="term" value="P:regulation of transcription by RNA polymerase II"/>
    <property type="evidence" value="ECO:0007669"/>
    <property type="project" value="TreeGrafter"/>
</dbReference>
<dbReference type="InterPro" id="IPR042163">
    <property type="entry name" value="PHF12"/>
</dbReference>
<dbReference type="InterPro" id="IPR016181">
    <property type="entry name" value="Acyl_CoA_acyltransferase"/>
</dbReference>
<dbReference type="Proteomes" id="UP000596660">
    <property type="component" value="Unplaced"/>
</dbReference>
<dbReference type="GO" id="GO:0005634">
    <property type="term" value="C:nucleus"/>
    <property type="evidence" value="ECO:0007669"/>
    <property type="project" value="TreeGrafter"/>
</dbReference>
<dbReference type="InterPro" id="IPR001965">
    <property type="entry name" value="Znf_PHD"/>
</dbReference>
<reference evidence="8" key="2">
    <citation type="submission" date="2021-03" db="UniProtKB">
        <authorList>
            <consortium name="EnsemblPlants"/>
        </authorList>
    </citation>
    <scope>IDENTIFICATION</scope>
</reference>
<dbReference type="InterPro" id="IPR019787">
    <property type="entry name" value="Znf_PHD-finger"/>
</dbReference>
<sequence>MNARKLLLRQKVEVRQLEEGLGGSWHPGVVVGVLDSCRKVEYDELLCESGSSKLIESIPVTGAIEGLYQRPCVKFNYRGRIRPKPPLPRIMSASDAKLTFGVCVDVMFKEAWWEGVIFDCDEGAQERHVYFPDEGDERAFKLTDLRVTSDWDEFTGQWRERGVWKLVDLVKEHKIDKHVFHFVRRVWSRLKVNYGFQKMISEWTCGAYCVWKEYFMEVIYTMTTKQGRKGLSFPTNTQIHTVKKRKGRTKRSHVSFVDASVLTRSMQKRKDKELSLRVRTRRMCLSEAEDSLIAVADNRGYMTDGDCMRSQPAPADASLNIEVSKASDNGETEQVPSQICSLANARALNKGVHLMRTSQNDGAPSVNPSMSEKNLNINMSPNICFRKKWQLAEDKLTPRKLTTSPLRGNKLGRHKSCNSRLTRQVLDSVPLQFQDNNPVYNRREVMLLKQKKVGISTRYSVHRKERRIRISRRSIGKKRSPKRIKRLYPRKTQEASVISKPTSQKELEVSKSKQKEANLLGSGSKGIQPVTASCQESEHQENLDSPRKQKVRKGRCRDSVCLICQHGGELIHCDHCLSSYHLTCIDLQEVPDGESFCPSCQCGLCGLEHSANGDQLFTQVCYQCSRQYHVACLNKAGASVSDDSFLDKFCSRSCFEICARLHELLQISNPTTMEGLTWTITRSRRNDCNVHNERVHPLVPVSQVLNVFHECFEPILEPHTGRDLVADIVYNSGSKFRRLDFHGFYVIALVNGEELVCVATIRIHGQKVAEMPLVATPFKYRRKGMCRLLVEELEKMLVEMGVERLVLPAIAQLSDTWVSSFGFAEMPALLRRELLGYPFVLFKGTTMFQKIPRSSAPLDSLEATRKLERTGPEQVIHPKDRFNIQYKRRGIPEASGKEKTEMDVSDKNQTTFKCVYKRRRVQASKDCKTVMDGSDKNQSTYKCVYTRQMIQASKDSIVSQ</sequence>
<name>A0A803KN95_CHEQI</name>
<evidence type="ECO:0000256" key="5">
    <source>
        <dbReference type="SAM" id="MobiDB-lite"/>
    </source>
</evidence>
<dbReference type="SUPFAM" id="SSF57903">
    <property type="entry name" value="FYVE/PHD zinc finger"/>
    <property type="match status" value="1"/>
</dbReference>
<feature type="region of interest" description="Disordered" evidence="5">
    <location>
        <begin position="458"/>
        <end position="549"/>
    </location>
</feature>
<keyword evidence="9" id="KW-1185">Reference proteome</keyword>
<feature type="compositionally biased region" description="Basic and acidic residues" evidence="5">
    <location>
        <begin position="536"/>
        <end position="547"/>
    </location>
</feature>
<dbReference type="InterPro" id="IPR000182">
    <property type="entry name" value="GNAT_dom"/>
</dbReference>
<evidence type="ECO:0000313" key="9">
    <source>
        <dbReference type="Proteomes" id="UP000596660"/>
    </source>
</evidence>
<dbReference type="InterPro" id="IPR011011">
    <property type="entry name" value="Znf_FYVE_PHD"/>
</dbReference>
<accession>A0A803KN95</accession>
<evidence type="ECO:0000256" key="1">
    <source>
        <dbReference type="ARBA" id="ARBA00022723"/>
    </source>
</evidence>
<keyword evidence="1" id="KW-0479">Metal-binding</keyword>
<dbReference type="InterPro" id="IPR013083">
    <property type="entry name" value="Znf_RING/FYVE/PHD"/>
</dbReference>
<protein>
    <submittedName>
        <fullName evidence="8">Uncharacterized protein</fullName>
    </submittedName>
</protein>
<dbReference type="SUPFAM" id="SSF55729">
    <property type="entry name" value="Acyl-CoA N-acyltransferases (Nat)"/>
    <property type="match status" value="1"/>
</dbReference>
<dbReference type="RefSeq" id="XP_021772558.1">
    <property type="nucleotide sequence ID" value="XM_021916866.1"/>
</dbReference>
<dbReference type="InterPro" id="IPR014002">
    <property type="entry name" value="Agenet_dom_plant"/>
</dbReference>
<dbReference type="InterPro" id="IPR056511">
    <property type="entry name" value="IDM1_C"/>
</dbReference>
<feature type="compositionally biased region" description="Basic residues" evidence="5">
    <location>
        <begin position="460"/>
        <end position="489"/>
    </location>
</feature>
<evidence type="ECO:0000256" key="3">
    <source>
        <dbReference type="ARBA" id="ARBA00022833"/>
    </source>
</evidence>
<feature type="domain" description="PHD-type" evidence="6">
    <location>
        <begin position="558"/>
        <end position="603"/>
    </location>
</feature>
<dbReference type="KEGG" id="cqi:110736604"/>
<dbReference type="GO" id="GO:0003714">
    <property type="term" value="F:transcription corepressor activity"/>
    <property type="evidence" value="ECO:0007669"/>
    <property type="project" value="InterPro"/>
</dbReference>
<dbReference type="Pfam" id="PF23209">
    <property type="entry name" value="IDM1_C"/>
    <property type="match status" value="1"/>
</dbReference>
<evidence type="ECO:0000259" key="6">
    <source>
        <dbReference type="PROSITE" id="PS50016"/>
    </source>
</evidence>
<dbReference type="AlphaFoldDB" id="A0A803KN95"/>
<keyword evidence="3" id="KW-0862">Zinc</keyword>
<proteinExistence type="predicted"/>
<dbReference type="OrthoDB" id="429143at2759"/>
<evidence type="ECO:0000313" key="8">
    <source>
        <dbReference type="EnsemblPlants" id="AUR62000501-RA:cds"/>
    </source>
</evidence>
<feature type="domain" description="N-acetyltransferase" evidence="7">
    <location>
        <begin position="690"/>
        <end position="852"/>
    </location>
</feature>
<keyword evidence="2 4" id="KW-0863">Zinc-finger</keyword>
<dbReference type="GO" id="GO:0016747">
    <property type="term" value="F:acyltransferase activity, transferring groups other than amino-acyl groups"/>
    <property type="evidence" value="ECO:0007669"/>
    <property type="project" value="InterPro"/>
</dbReference>
<reference evidence="8" key="1">
    <citation type="journal article" date="2017" name="Nature">
        <title>The genome of Chenopodium quinoa.</title>
        <authorList>
            <person name="Jarvis D.E."/>
            <person name="Ho Y.S."/>
            <person name="Lightfoot D.J."/>
            <person name="Schmoeckel S.M."/>
            <person name="Li B."/>
            <person name="Borm T.J.A."/>
            <person name="Ohyanagi H."/>
            <person name="Mineta K."/>
            <person name="Michell C.T."/>
            <person name="Saber N."/>
            <person name="Kharbatia N.M."/>
            <person name="Rupper R.R."/>
            <person name="Sharp A.R."/>
            <person name="Dally N."/>
            <person name="Boughton B.A."/>
            <person name="Woo Y.H."/>
            <person name="Gao G."/>
            <person name="Schijlen E.G.W.M."/>
            <person name="Guo X."/>
            <person name="Momin A.A."/>
            <person name="Negrao S."/>
            <person name="Al-Babili S."/>
            <person name="Gehring C."/>
            <person name="Roessner U."/>
            <person name="Jung C."/>
            <person name="Murphy K."/>
            <person name="Arold S.T."/>
            <person name="Gojobori T."/>
            <person name="van der Linden C.G."/>
            <person name="van Loo E.N."/>
            <person name="Jellen E.N."/>
            <person name="Maughan P.J."/>
            <person name="Tester M."/>
        </authorList>
    </citation>
    <scope>NUCLEOTIDE SEQUENCE [LARGE SCALE GENOMIC DNA]</scope>
    <source>
        <strain evidence="8">cv. PI 614886</strain>
    </source>
</reference>
<dbReference type="InterPro" id="IPR008395">
    <property type="entry name" value="Agenet-like_dom"/>
</dbReference>
<dbReference type="CDD" id="cd04301">
    <property type="entry name" value="NAT_SF"/>
    <property type="match status" value="1"/>
</dbReference>
<dbReference type="Gene3D" id="3.30.40.10">
    <property type="entry name" value="Zinc/RING finger domain, C3HC4 (zinc finger)"/>
    <property type="match status" value="1"/>
</dbReference>
<dbReference type="EnsemblPlants" id="AUR62000501-RA">
    <property type="protein sequence ID" value="AUR62000501-RA:cds"/>
    <property type="gene ID" value="AUR62000501"/>
</dbReference>
<evidence type="ECO:0000256" key="4">
    <source>
        <dbReference type="PROSITE-ProRule" id="PRU00146"/>
    </source>
</evidence>
<dbReference type="Gramene" id="AUR62000501-RA">
    <property type="protein sequence ID" value="AUR62000501-RA:cds"/>
    <property type="gene ID" value="AUR62000501"/>
</dbReference>
<dbReference type="SMART" id="SM00743">
    <property type="entry name" value="Agenet"/>
    <property type="match status" value="2"/>
</dbReference>
<dbReference type="PROSITE" id="PS51186">
    <property type="entry name" value="GNAT"/>
    <property type="match status" value="1"/>
</dbReference>
<evidence type="ECO:0000256" key="2">
    <source>
        <dbReference type="ARBA" id="ARBA00022771"/>
    </source>
</evidence>
<dbReference type="SMART" id="SM00249">
    <property type="entry name" value="PHD"/>
    <property type="match status" value="2"/>
</dbReference>
<dbReference type="PANTHER" id="PTHR46309:SF14">
    <property type="entry name" value="PHD-TYPE DOMAIN-CONTAINING PROTEIN"/>
    <property type="match status" value="1"/>
</dbReference>